<feature type="transmembrane region" description="Helical" evidence="7">
    <location>
        <begin position="52"/>
        <end position="73"/>
    </location>
</feature>
<evidence type="ECO:0000256" key="2">
    <source>
        <dbReference type="ARBA" id="ARBA00022475"/>
    </source>
</evidence>
<keyword evidence="4 7" id="KW-1133">Transmembrane helix</keyword>
<keyword evidence="10" id="KW-1185">Reference proteome</keyword>
<evidence type="ECO:0000313" key="10">
    <source>
        <dbReference type="Proteomes" id="UP001382455"/>
    </source>
</evidence>
<evidence type="ECO:0000256" key="7">
    <source>
        <dbReference type="SAM" id="Phobius"/>
    </source>
</evidence>
<evidence type="ECO:0000259" key="8">
    <source>
        <dbReference type="Pfam" id="PF01618"/>
    </source>
</evidence>
<sequence length="126" mass="13715">MITLNELSHPIVIAILALALFVYYRLVYAFIARKQVCCCGLGFWQQSLNLCICALPLLGLLGTIMGLLDAFVAMSYGETMGFGNSLTAGISDALFTTQLGLLLAVPAWILYSLVNRSLNEVQRHAS</sequence>
<keyword evidence="6" id="KW-0653">Protein transport</keyword>
<evidence type="ECO:0000256" key="1">
    <source>
        <dbReference type="ARBA" id="ARBA00004651"/>
    </source>
</evidence>
<comment type="caution">
    <text evidence="9">The sequence shown here is derived from an EMBL/GenBank/DDBJ whole genome shotgun (WGS) entry which is preliminary data.</text>
</comment>
<comment type="similarity">
    <text evidence="6">Belongs to the exbB/tolQ family.</text>
</comment>
<dbReference type="EMBL" id="JBAWKS010000002">
    <property type="protein sequence ID" value="MEI4551957.1"/>
    <property type="molecule type" value="Genomic_DNA"/>
</dbReference>
<evidence type="ECO:0000256" key="6">
    <source>
        <dbReference type="RuleBase" id="RU004057"/>
    </source>
</evidence>
<dbReference type="InterPro" id="IPR002898">
    <property type="entry name" value="MotA_ExbB_proton_chnl"/>
</dbReference>
<dbReference type="Pfam" id="PF01618">
    <property type="entry name" value="MotA_ExbB"/>
    <property type="match status" value="1"/>
</dbReference>
<evidence type="ECO:0000256" key="3">
    <source>
        <dbReference type="ARBA" id="ARBA00022692"/>
    </source>
</evidence>
<dbReference type="RefSeq" id="WP_237129793.1">
    <property type="nucleotide sequence ID" value="NZ_JBAWKS010000002.1"/>
</dbReference>
<keyword evidence="3 7" id="KW-0812">Transmembrane</keyword>
<dbReference type="PANTHER" id="PTHR30625:SF11">
    <property type="entry name" value="MOTA_TOLQ_EXBB PROTON CHANNEL DOMAIN-CONTAINING PROTEIN"/>
    <property type="match status" value="1"/>
</dbReference>
<protein>
    <submittedName>
        <fullName evidence="9">MotA/TolQ/ExbB proton channel family protein</fullName>
    </submittedName>
</protein>
<proteinExistence type="inferred from homology"/>
<organism evidence="9 10">
    <name type="scientific">Pseudoalteromonas spongiae</name>
    <dbReference type="NCBI Taxonomy" id="298657"/>
    <lineage>
        <taxon>Bacteria</taxon>
        <taxon>Pseudomonadati</taxon>
        <taxon>Pseudomonadota</taxon>
        <taxon>Gammaproteobacteria</taxon>
        <taxon>Alteromonadales</taxon>
        <taxon>Pseudoalteromonadaceae</taxon>
        <taxon>Pseudoalteromonas</taxon>
    </lineage>
</organism>
<keyword evidence="2" id="KW-1003">Cell membrane</keyword>
<reference evidence="9 10" key="1">
    <citation type="submission" date="2023-12" db="EMBL/GenBank/DDBJ databases">
        <title>Friends and Foes: Symbiotic and Algicidal bacterial influence on Karenia brevis blooms.</title>
        <authorList>
            <person name="Fei C."/>
            <person name="Mohamed A.R."/>
            <person name="Booker A."/>
            <person name="Arshad M."/>
            <person name="Klass S."/>
            <person name="Ahn S."/>
            <person name="Gilbert P.M."/>
            <person name="Heil C.A."/>
            <person name="Martinez J.M."/>
            <person name="Amin S.A."/>
        </authorList>
    </citation>
    <scope>NUCLEOTIDE SEQUENCE [LARGE SCALE GENOMIC DNA]</scope>
    <source>
        <strain evidence="9 10">CE15</strain>
    </source>
</reference>
<feature type="domain" description="MotA/TolQ/ExbB proton channel" evidence="8">
    <location>
        <begin position="50"/>
        <end position="122"/>
    </location>
</feature>
<comment type="subcellular location">
    <subcellularLocation>
        <location evidence="1">Cell membrane</location>
        <topology evidence="1">Multi-pass membrane protein</topology>
    </subcellularLocation>
    <subcellularLocation>
        <location evidence="6">Membrane</location>
        <topology evidence="6">Multi-pass membrane protein</topology>
    </subcellularLocation>
</comment>
<feature type="transmembrane region" description="Helical" evidence="7">
    <location>
        <begin position="12"/>
        <end position="31"/>
    </location>
</feature>
<dbReference type="Proteomes" id="UP001382455">
    <property type="component" value="Unassembled WGS sequence"/>
</dbReference>
<evidence type="ECO:0000313" key="9">
    <source>
        <dbReference type="EMBL" id="MEI4551957.1"/>
    </source>
</evidence>
<keyword evidence="6" id="KW-0813">Transport</keyword>
<evidence type="ECO:0000256" key="5">
    <source>
        <dbReference type="ARBA" id="ARBA00023136"/>
    </source>
</evidence>
<dbReference type="PANTHER" id="PTHR30625">
    <property type="entry name" value="PROTEIN TOLQ"/>
    <property type="match status" value="1"/>
</dbReference>
<dbReference type="InterPro" id="IPR050790">
    <property type="entry name" value="ExbB/TolQ_transport"/>
</dbReference>
<name>A0ABU8EYA0_9GAMM</name>
<accession>A0ABU8EYA0</accession>
<feature type="transmembrane region" description="Helical" evidence="7">
    <location>
        <begin position="93"/>
        <end position="114"/>
    </location>
</feature>
<gene>
    <name evidence="9" type="ORF">WAE96_19935</name>
</gene>
<keyword evidence="5 7" id="KW-0472">Membrane</keyword>
<evidence type="ECO:0000256" key="4">
    <source>
        <dbReference type="ARBA" id="ARBA00022989"/>
    </source>
</evidence>